<evidence type="ECO:0000256" key="2">
    <source>
        <dbReference type="ARBA" id="ARBA00023008"/>
    </source>
</evidence>
<feature type="transmembrane region" description="Helical" evidence="4">
    <location>
        <begin position="198"/>
        <end position="223"/>
    </location>
</feature>
<accession>A0A9E8S8Y1</accession>
<dbReference type="Gene3D" id="2.60.40.1220">
    <property type="match status" value="1"/>
</dbReference>
<sequence>MRRTTAAASIIGMSALLALGASLPASAHNYVVSSTPAEGEAVAAVPEGFVLTTNEAMLAPEGAAGAETAGFAIQVTDAAGLYYGDGCLEVAGTSMGMGAGLGAAGDYTLAYQFISADGHTVSDSYSFSYAPTGDAAVQTGLAEPPVCGEASVTGEPAAETGPSEVPDASAAPEASDEAAAPAPGDDTATTGVSDTDEVALVLGIVGGVLALLLVAGIVTAIVLRRRASGAGSNPVD</sequence>
<keyword evidence="1 5" id="KW-0732">Signal</keyword>
<dbReference type="InterPro" id="IPR014756">
    <property type="entry name" value="Ig_E-set"/>
</dbReference>
<dbReference type="KEGG" id="mdb:OVN18_10055"/>
<dbReference type="AlphaFoldDB" id="A0A9E8S8Y1"/>
<keyword evidence="4" id="KW-0472">Membrane</keyword>
<evidence type="ECO:0000313" key="7">
    <source>
        <dbReference type="EMBL" id="WAB80901.1"/>
    </source>
</evidence>
<gene>
    <name evidence="7" type="ORF">OVN18_10055</name>
</gene>
<evidence type="ECO:0000313" key="8">
    <source>
        <dbReference type="Proteomes" id="UP001164706"/>
    </source>
</evidence>
<feature type="signal peptide" evidence="5">
    <location>
        <begin position="1"/>
        <end position="27"/>
    </location>
</feature>
<keyword evidence="4" id="KW-0812">Transmembrane</keyword>
<evidence type="ECO:0000256" key="5">
    <source>
        <dbReference type="SAM" id="SignalP"/>
    </source>
</evidence>
<reference evidence="7" key="1">
    <citation type="submission" date="2022-11" db="EMBL/GenBank/DDBJ databases">
        <title>Description of Microcella daejonensis nov. sp, isolated from riverside soil.</title>
        <authorList>
            <person name="Molina K.M."/>
            <person name="Kim S.B."/>
        </authorList>
    </citation>
    <scope>NUCLEOTIDE SEQUENCE</scope>
    <source>
        <strain evidence="7">MMS21-STM12</strain>
    </source>
</reference>
<keyword evidence="8" id="KW-1185">Reference proteome</keyword>
<name>A0A9E8S8Y1_9MICO</name>
<dbReference type="GO" id="GO:0042597">
    <property type="term" value="C:periplasmic space"/>
    <property type="evidence" value="ECO:0007669"/>
    <property type="project" value="InterPro"/>
</dbReference>
<evidence type="ECO:0000259" key="6">
    <source>
        <dbReference type="Pfam" id="PF04234"/>
    </source>
</evidence>
<keyword evidence="4" id="KW-1133">Transmembrane helix</keyword>
<feature type="region of interest" description="Disordered" evidence="3">
    <location>
        <begin position="146"/>
        <end position="191"/>
    </location>
</feature>
<dbReference type="EMBL" id="CP113089">
    <property type="protein sequence ID" value="WAB80901.1"/>
    <property type="molecule type" value="Genomic_DNA"/>
</dbReference>
<organism evidence="7 8">
    <name type="scientific">Microcella daejeonensis</name>
    <dbReference type="NCBI Taxonomy" id="2994971"/>
    <lineage>
        <taxon>Bacteria</taxon>
        <taxon>Bacillati</taxon>
        <taxon>Actinomycetota</taxon>
        <taxon>Actinomycetes</taxon>
        <taxon>Micrococcales</taxon>
        <taxon>Microbacteriaceae</taxon>
        <taxon>Microcella</taxon>
    </lineage>
</organism>
<protein>
    <submittedName>
        <fullName evidence="7">Copper resistance protein CopC</fullName>
    </submittedName>
</protein>
<proteinExistence type="predicted"/>
<dbReference type="InterPro" id="IPR007348">
    <property type="entry name" value="CopC_dom"/>
</dbReference>
<dbReference type="SUPFAM" id="SSF81296">
    <property type="entry name" value="E set domains"/>
    <property type="match status" value="1"/>
</dbReference>
<evidence type="ECO:0000256" key="3">
    <source>
        <dbReference type="SAM" id="MobiDB-lite"/>
    </source>
</evidence>
<feature type="domain" description="CopC" evidence="6">
    <location>
        <begin position="28"/>
        <end position="128"/>
    </location>
</feature>
<evidence type="ECO:0000256" key="1">
    <source>
        <dbReference type="ARBA" id="ARBA00022729"/>
    </source>
</evidence>
<feature type="chain" id="PRO_5039639928" evidence="5">
    <location>
        <begin position="28"/>
        <end position="236"/>
    </location>
</feature>
<feature type="compositionally biased region" description="Low complexity" evidence="3">
    <location>
        <begin position="166"/>
        <end position="191"/>
    </location>
</feature>
<dbReference type="GO" id="GO:0005507">
    <property type="term" value="F:copper ion binding"/>
    <property type="evidence" value="ECO:0007669"/>
    <property type="project" value="InterPro"/>
</dbReference>
<dbReference type="GO" id="GO:0046688">
    <property type="term" value="P:response to copper ion"/>
    <property type="evidence" value="ECO:0007669"/>
    <property type="project" value="InterPro"/>
</dbReference>
<keyword evidence="2" id="KW-0186">Copper</keyword>
<dbReference type="Pfam" id="PF04234">
    <property type="entry name" value="CopC"/>
    <property type="match status" value="1"/>
</dbReference>
<evidence type="ECO:0000256" key="4">
    <source>
        <dbReference type="SAM" id="Phobius"/>
    </source>
</evidence>
<dbReference type="Proteomes" id="UP001164706">
    <property type="component" value="Chromosome"/>
</dbReference>
<dbReference type="InterPro" id="IPR014755">
    <property type="entry name" value="Cu-Rt/internalin_Ig-like"/>
</dbReference>
<dbReference type="RefSeq" id="WP_267780649.1">
    <property type="nucleotide sequence ID" value="NZ_CP113089.1"/>
</dbReference>